<dbReference type="InterPro" id="IPR050194">
    <property type="entry name" value="Glycosyltransferase_grp1"/>
</dbReference>
<feature type="domain" description="Glycosyltransferase subfamily 4-like N-terminal" evidence="2">
    <location>
        <begin position="48"/>
        <end position="158"/>
    </location>
</feature>
<dbReference type="Pfam" id="PF13439">
    <property type="entry name" value="Glyco_transf_4"/>
    <property type="match status" value="1"/>
</dbReference>
<name>A0AAW9K813_CARML</name>
<dbReference type="InterPro" id="IPR028098">
    <property type="entry name" value="Glyco_trans_4-like_N"/>
</dbReference>
<proteinExistence type="predicted"/>
<organism evidence="3 4">
    <name type="scientific">Carnobacterium maltaromaticum</name>
    <name type="common">Carnobacterium piscicola</name>
    <dbReference type="NCBI Taxonomy" id="2751"/>
    <lineage>
        <taxon>Bacteria</taxon>
        <taxon>Bacillati</taxon>
        <taxon>Bacillota</taxon>
        <taxon>Bacilli</taxon>
        <taxon>Lactobacillales</taxon>
        <taxon>Carnobacteriaceae</taxon>
        <taxon>Carnobacterium</taxon>
    </lineage>
</organism>
<reference evidence="3" key="1">
    <citation type="submission" date="2023-08" db="EMBL/GenBank/DDBJ databases">
        <title>Genomic characterization of piscicolin 126 produced by Carnobacterium maltaromaticum CM22 strain isolated from salmon (Salmo salar).</title>
        <authorList>
            <person name="Gonzalez-Gragera E."/>
            <person name="Garcia-Lopez J.D."/>
            <person name="Teso-Perez C."/>
            <person name="Gimenez-Hernandez I."/>
            <person name="Peralta-Sanchez J.M."/>
            <person name="Valdivia E."/>
            <person name="Montalban-Lopez M."/>
            <person name="Martin-Platero A.M."/>
            <person name="Banos A."/>
            <person name="Martinez-Bueno M."/>
        </authorList>
    </citation>
    <scope>NUCLEOTIDE SEQUENCE</scope>
    <source>
        <strain evidence="3">CM22</strain>
    </source>
</reference>
<keyword evidence="3" id="KW-0328">Glycosyltransferase</keyword>
<dbReference type="InterPro" id="IPR001296">
    <property type="entry name" value="Glyco_trans_1"/>
</dbReference>
<dbReference type="Gene3D" id="3.40.50.2000">
    <property type="entry name" value="Glycogen Phosphorylase B"/>
    <property type="match status" value="2"/>
</dbReference>
<evidence type="ECO:0000259" key="1">
    <source>
        <dbReference type="Pfam" id="PF00534"/>
    </source>
</evidence>
<dbReference type="PANTHER" id="PTHR45947:SF15">
    <property type="entry name" value="TEICHURONIC ACID BIOSYNTHESIS GLYCOSYLTRANSFERASE TUAC-RELATED"/>
    <property type="match status" value="1"/>
</dbReference>
<dbReference type="Proteomes" id="UP001290462">
    <property type="component" value="Unassembled WGS sequence"/>
</dbReference>
<dbReference type="RefSeq" id="WP_201730306.1">
    <property type="nucleotide sequence ID" value="NZ_CAJGUR010000008.1"/>
</dbReference>
<evidence type="ECO:0000313" key="4">
    <source>
        <dbReference type="Proteomes" id="UP001290462"/>
    </source>
</evidence>
<sequence>MKVAIIGPDASAKGGIATVIRNFSGITVYSSIDLFFFTTWKEGNMYKHMMDTIRSIVMFPFFLKKNNIELVHFHVAQNGSFYRKALLLMWAKILGIPTVFHLHASQFDQFYASQSKSIKSIICFILEQATGVVALSESWKNFYESIADIECQVIENAVFLPTKNDYDIDAKKIMCFGRLGQRKGTFDLLEVAKEIEKLYPDYQFVLYGDGDIQKVKEIIAKLEIRNVQLGGWVTDDEKEKILKNCKIHVLPSYQEGMPMAILETMAHGIPNISTTIGGIPKVIDSGKNGLLIEPGNKAQLKDALTELIENDSLMKVFSQASYQKIQMDFSLESYYHKWIQYYKKIEGE</sequence>
<comment type="caution">
    <text evidence="3">The sequence shown here is derived from an EMBL/GenBank/DDBJ whole genome shotgun (WGS) entry which is preliminary data.</text>
</comment>
<dbReference type="PANTHER" id="PTHR45947">
    <property type="entry name" value="SULFOQUINOVOSYL TRANSFERASE SQD2"/>
    <property type="match status" value="1"/>
</dbReference>
<accession>A0AAW9K813</accession>
<dbReference type="EC" id="2.4.-.-" evidence="3"/>
<keyword evidence="3" id="KW-0808">Transferase</keyword>
<gene>
    <name evidence="3" type="ORF">RAK27_12985</name>
</gene>
<dbReference type="GO" id="GO:0016757">
    <property type="term" value="F:glycosyltransferase activity"/>
    <property type="evidence" value="ECO:0007669"/>
    <property type="project" value="UniProtKB-KW"/>
</dbReference>
<dbReference type="CDD" id="cd03801">
    <property type="entry name" value="GT4_PimA-like"/>
    <property type="match status" value="1"/>
</dbReference>
<evidence type="ECO:0000313" key="3">
    <source>
        <dbReference type="EMBL" id="MDZ5759572.1"/>
    </source>
</evidence>
<dbReference type="SUPFAM" id="SSF53756">
    <property type="entry name" value="UDP-Glycosyltransferase/glycogen phosphorylase"/>
    <property type="match status" value="1"/>
</dbReference>
<dbReference type="Pfam" id="PF00534">
    <property type="entry name" value="Glycos_transf_1"/>
    <property type="match status" value="1"/>
</dbReference>
<feature type="domain" description="Glycosyl transferase family 1" evidence="1">
    <location>
        <begin position="169"/>
        <end position="323"/>
    </location>
</feature>
<dbReference type="EMBL" id="JAVBVO010000003">
    <property type="protein sequence ID" value="MDZ5759572.1"/>
    <property type="molecule type" value="Genomic_DNA"/>
</dbReference>
<dbReference type="AlphaFoldDB" id="A0AAW9K813"/>
<evidence type="ECO:0000259" key="2">
    <source>
        <dbReference type="Pfam" id="PF13439"/>
    </source>
</evidence>
<protein>
    <submittedName>
        <fullName evidence="3">Glycosyltransferase family 4 protein</fullName>
        <ecNumber evidence="3">2.4.-.-</ecNumber>
    </submittedName>
</protein>